<feature type="binding site" evidence="4">
    <location>
        <position position="69"/>
    </location>
    <ligand>
        <name>substrate</name>
    </ligand>
</feature>
<feature type="binding site" evidence="4">
    <location>
        <position position="216"/>
    </location>
    <ligand>
        <name>Mg(2+)</name>
        <dbReference type="ChEBI" id="CHEBI:18420"/>
        <label>2</label>
    </ligand>
</feature>
<evidence type="ECO:0000313" key="6">
    <source>
        <dbReference type="Proteomes" id="UP001595962"/>
    </source>
</evidence>
<comment type="cofactor">
    <cofactor evidence="4">
        <name>Mg(2+)</name>
        <dbReference type="ChEBI" id="CHEBI:18420"/>
    </cofactor>
</comment>
<dbReference type="GO" id="GO:0008441">
    <property type="term" value="F:3'(2'),5'-bisphosphate nucleotidase activity"/>
    <property type="evidence" value="ECO:0007669"/>
    <property type="project" value="UniProtKB-EC"/>
</dbReference>
<dbReference type="Gene3D" id="3.30.540.10">
    <property type="entry name" value="Fructose-1,6-Bisphosphatase, subunit A, domain 1"/>
    <property type="match status" value="1"/>
</dbReference>
<keyword evidence="4" id="KW-0997">Cell inner membrane</keyword>
<dbReference type="InterPro" id="IPR050725">
    <property type="entry name" value="CysQ/Inositol_MonoPase"/>
</dbReference>
<dbReference type="PRINTS" id="PR00377">
    <property type="entry name" value="IMPHPHTASES"/>
</dbReference>
<comment type="caution">
    <text evidence="5">The sequence shown here is derived from an EMBL/GenBank/DDBJ whole genome shotgun (WGS) entry which is preliminary data.</text>
</comment>
<name>A0ABV9JHL6_9GAMM</name>
<feature type="binding site" evidence="4">
    <location>
        <position position="89"/>
    </location>
    <ligand>
        <name>Mg(2+)</name>
        <dbReference type="ChEBI" id="CHEBI:18420"/>
        <label>2</label>
    </ligand>
</feature>
<comment type="catalytic activity">
    <reaction evidence="1 4">
        <text>adenosine 3',5'-bisphosphate + H2O = AMP + phosphate</text>
        <dbReference type="Rhea" id="RHEA:10040"/>
        <dbReference type="ChEBI" id="CHEBI:15377"/>
        <dbReference type="ChEBI" id="CHEBI:43474"/>
        <dbReference type="ChEBI" id="CHEBI:58343"/>
        <dbReference type="ChEBI" id="CHEBI:456215"/>
        <dbReference type="EC" id="3.1.3.7"/>
    </reaction>
</comment>
<proteinExistence type="inferred from homology"/>
<evidence type="ECO:0000256" key="1">
    <source>
        <dbReference type="ARBA" id="ARBA00001625"/>
    </source>
</evidence>
<evidence type="ECO:0000256" key="3">
    <source>
        <dbReference type="ARBA" id="ARBA00022842"/>
    </source>
</evidence>
<keyword evidence="4" id="KW-0472">Membrane</keyword>
<organism evidence="5 6">
    <name type="scientific">Rheinheimera marina</name>
    <dbReference type="NCBI Taxonomy" id="1774958"/>
    <lineage>
        <taxon>Bacteria</taxon>
        <taxon>Pseudomonadati</taxon>
        <taxon>Pseudomonadota</taxon>
        <taxon>Gammaproteobacteria</taxon>
        <taxon>Chromatiales</taxon>
        <taxon>Chromatiaceae</taxon>
        <taxon>Rheinheimera</taxon>
    </lineage>
</organism>
<dbReference type="CDD" id="cd01638">
    <property type="entry name" value="CysQ"/>
    <property type="match status" value="1"/>
</dbReference>
<accession>A0ABV9JHL6</accession>
<protein>
    <recommendedName>
        <fullName evidence="4">3'(2'),5'-bisphosphate nucleotidase CysQ</fullName>
        <ecNumber evidence="4">3.1.3.7</ecNumber>
    </recommendedName>
    <alternativeName>
        <fullName evidence="4">3'(2'),5-bisphosphonucleoside 3'(2')-phosphohydrolase</fullName>
    </alternativeName>
    <alternativeName>
        <fullName evidence="4">3'-phosphoadenosine 5'-phosphate phosphatase</fullName>
        <shortName evidence="4">PAP phosphatase</shortName>
    </alternativeName>
</protein>
<sequence>MLALTKELVDQVKQIAEAAGQAILQVYQRDFQVEQKDDDSPLTEADLAAHQLILAQLQALTPQVPVLSEEAADIPWSERQHWQEYWLVDPLDGTKEFIKRNGEFTVNIALVQQGEPVLGVIHAPVLDKTYTAAEGLGASRSQHGLTESIRTAVTPSAGEVVKVVGSRSHQSAEIDAYLSRFPLHELIAVGSSLKFCLVAEGTAHLYPRLGPTMLWDTGAGHVIAKVAGAEVTYSGIENPAYHRENLKNPNFLVSAL</sequence>
<dbReference type="SUPFAM" id="SSF56655">
    <property type="entry name" value="Carbohydrate phosphatase"/>
    <property type="match status" value="1"/>
</dbReference>
<feature type="binding site" evidence="4">
    <location>
        <position position="89"/>
    </location>
    <ligand>
        <name>Mg(2+)</name>
        <dbReference type="ChEBI" id="CHEBI:18420"/>
        <label>1</label>
    </ligand>
</feature>
<feature type="binding site" evidence="4">
    <location>
        <position position="69"/>
    </location>
    <ligand>
        <name>Mg(2+)</name>
        <dbReference type="ChEBI" id="CHEBI:18420"/>
        <label>1</label>
    </ligand>
</feature>
<dbReference type="EMBL" id="JBHSGB010000001">
    <property type="protein sequence ID" value="MFC4653559.1"/>
    <property type="molecule type" value="Genomic_DNA"/>
</dbReference>
<dbReference type="RefSeq" id="WP_377330943.1">
    <property type="nucleotide sequence ID" value="NZ_JBHSGB010000001.1"/>
</dbReference>
<dbReference type="Proteomes" id="UP001595962">
    <property type="component" value="Unassembled WGS sequence"/>
</dbReference>
<keyword evidence="4 5" id="KW-0378">Hydrolase</keyword>
<evidence type="ECO:0000313" key="5">
    <source>
        <dbReference type="EMBL" id="MFC4653559.1"/>
    </source>
</evidence>
<evidence type="ECO:0000256" key="4">
    <source>
        <dbReference type="HAMAP-Rule" id="MF_02095"/>
    </source>
</evidence>
<dbReference type="HAMAP" id="MF_02095">
    <property type="entry name" value="CysQ"/>
    <property type="match status" value="1"/>
</dbReference>
<dbReference type="PANTHER" id="PTHR43028">
    <property type="entry name" value="3'(2'),5'-BISPHOSPHATE NUCLEOTIDASE 1"/>
    <property type="match status" value="1"/>
</dbReference>
<dbReference type="InterPro" id="IPR000760">
    <property type="entry name" value="Inositol_monophosphatase-like"/>
</dbReference>
<keyword evidence="2 4" id="KW-0479">Metal-binding</keyword>
<dbReference type="Gene3D" id="3.40.190.80">
    <property type="match status" value="1"/>
</dbReference>
<dbReference type="EC" id="3.1.3.7" evidence="4"/>
<dbReference type="PROSITE" id="PS00629">
    <property type="entry name" value="IMP_1"/>
    <property type="match status" value="1"/>
</dbReference>
<feature type="binding site" evidence="4">
    <location>
        <begin position="91"/>
        <end position="94"/>
    </location>
    <ligand>
        <name>substrate</name>
    </ligand>
</feature>
<dbReference type="InterPro" id="IPR020583">
    <property type="entry name" value="Inositol_monoP_metal-BS"/>
</dbReference>
<dbReference type="NCBIfam" id="TIGR01331">
    <property type="entry name" value="bisphos_cysQ"/>
    <property type="match status" value="1"/>
</dbReference>
<feature type="binding site" evidence="4">
    <location>
        <position position="216"/>
    </location>
    <ligand>
        <name>substrate</name>
    </ligand>
</feature>
<gene>
    <name evidence="4 5" type="primary">cysQ</name>
    <name evidence="5" type="ORF">ACFO3I_00840</name>
</gene>
<reference evidence="6" key="1">
    <citation type="journal article" date="2019" name="Int. J. Syst. Evol. Microbiol.">
        <title>The Global Catalogue of Microorganisms (GCM) 10K type strain sequencing project: providing services to taxonomists for standard genome sequencing and annotation.</title>
        <authorList>
            <consortium name="The Broad Institute Genomics Platform"/>
            <consortium name="The Broad Institute Genome Sequencing Center for Infectious Disease"/>
            <person name="Wu L."/>
            <person name="Ma J."/>
        </authorList>
    </citation>
    <scope>NUCLEOTIDE SEQUENCE [LARGE SCALE GENOMIC DNA]</scope>
    <source>
        <strain evidence="6">DT28</strain>
    </source>
</reference>
<dbReference type="InterPro" id="IPR006240">
    <property type="entry name" value="CysQ"/>
</dbReference>
<comment type="similarity">
    <text evidence="4">Belongs to the inositol monophosphatase superfamily. CysQ family.</text>
</comment>
<comment type="subcellular location">
    <subcellularLocation>
        <location evidence="4">Cell inner membrane</location>
        <topology evidence="4">Peripheral membrane protein</topology>
        <orientation evidence="4">Cytoplasmic side</orientation>
    </subcellularLocation>
</comment>
<keyword evidence="4" id="KW-1003">Cell membrane</keyword>
<evidence type="ECO:0000256" key="2">
    <source>
        <dbReference type="ARBA" id="ARBA00022723"/>
    </source>
</evidence>
<feature type="binding site" evidence="4">
    <location>
        <position position="92"/>
    </location>
    <ligand>
        <name>Mg(2+)</name>
        <dbReference type="ChEBI" id="CHEBI:18420"/>
        <label>2</label>
    </ligand>
</feature>
<comment type="function">
    <text evidence="4">Converts adenosine-3',5'-bisphosphate (PAP) to AMP.</text>
</comment>
<dbReference type="Pfam" id="PF00459">
    <property type="entry name" value="Inositol_P"/>
    <property type="match status" value="1"/>
</dbReference>
<feature type="binding site" evidence="4">
    <location>
        <position position="91"/>
    </location>
    <ligand>
        <name>Mg(2+)</name>
        <dbReference type="ChEBI" id="CHEBI:18420"/>
        <label>1</label>
    </ligand>
</feature>
<keyword evidence="6" id="KW-1185">Reference proteome</keyword>
<dbReference type="PANTHER" id="PTHR43028:SF5">
    <property type="entry name" value="3'(2'),5'-BISPHOSPHATE NUCLEOTIDASE 1"/>
    <property type="match status" value="1"/>
</dbReference>
<keyword evidence="3 4" id="KW-0460">Magnesium</keyword>